<dbReference type="Gene3D" id="1.10.860.10">
    <property type="entry name" value="DNAb Helicase, Chain A"/>
    <property type="match status" value="1"/>
</dbReference>
<dbReference type="CDD" id="cd00984">
    <property type="entry name" value="DnaB_C"/>
    <property type="match status" value="1"/>
</dbReference>
<evidence type="ECO:0000256" key="4">
    <source>
        <dbReference type="ARBA" id="ARBA00022741"/>
    </source>
</evidence>
<protein>
    <recommendedName>
        <fullName evidence="11 12">Replicative DNA helicase</fullName>
        <ecNumber evidence="11 12">5.6.2.3</ecNumber>
    </recommendedName>
</protein>
<evidence type="ECO:0000256" key="8">
    <source>
        <dbReference type="ARBA" id="ARBA00023125"/>
    </source>
</evidence>
<dbReference type="Gene3D" id="3.40.50.300">
    <property type="entry name" value="P-loop containing nucleotide triphosphate hydrolases"/>
    <property type="match status" value="1"/>
</dbReference>
<evidence type="ECO:0000313" key="14">
    <source>
        <dbReference type="EMBL" id="OHA25944.1"/>
    </source>
</evidence>
<comment type="caution">
    <text evidence="14">The sequence shown here is derived from an EMBL/GenBank/DDBJ whole genome shotgun (WGS) entry which is preliminary data.</text>
</comment>
<keyword evidence="6 12" id="KW-0347">Helicase</keyword>
<dbReference type="InterPro" id="IPR007694">
    <property type="entry name" value="DNA_helicase_DnaB-like_C"/>
</dbReference>
<dbReference type="PANTHER" id="PTHR30153:SF2">
    <property type="entry name" value="REPLICATIVE DNA HELICASE"/>
    <property type="match status" value="1"/>
</dbReference>
<dbReference type="Proteomes" id="UP000177943">
    <property type="component" value="Unassembled WGS sequence"/>
</dbReference>
<dbReference type="SUPFAM" id="SSF52540">
    <property type="entry name" value="P-loop containing nucleoside triphosphate hydrolases"/>
    <property type="match status" value="1"/>
</dbReference>
<evidence type="ECO:0000313" key="15">
    <source>
        <dbReference type="Proteomes" id="UP000177943"/>
    </source>
</evidence>
<comment type="function">
    <text evidence="12">The main replicative DNA helicase, it participates in initiation and elongation during chromosome replication. Travels ahead of the DNA replisome, separating dsDNA into templates for DNA synthesis. A processive ATP-dependent 5'-3' DNA helicase it has DNA-dependent ATPase activity.</text>
</comment>
<dbReference type="EMBL" id="MHRP01000040">
    <property type="protein sequence ID" value="OHA25944.1"/>
    <property type="molecule type" value="Genomic_DNA"/>
</dbReference>
<dbReference type="InterPro" id="IPR003593">
    <property type="entry name" value="AAA+_ATPase"/>
</dbReference>
<accession>A0A1G2MQB2</accession>
<evidence type="ECO:0000256" key="9">
    <source>
        <dbReference type="ARBA" id="ARBA00023235"/>
    </source>
</evidence>
<dbReference type="FunFam" id="1.10.860.10:FF:000001">
    <property type="entry name" value="Replicative DNA helicase"/>
    <property type="match status" value="1"/>
</dbReference>
<dbReference type="EC" id="5.6.2.3" evidence="11 12"/>
<evidence type="ECO:0000256" key="10">
    <source>
        <dbReference type="ARBA" id="ARBA00048954"/>
    </source>
</evidence>
<keyword evidence="4 12" id="KW-0547">Nucleotide-binding</keyword>
<name>A0A1G2MQB2_9BACT</name>
<dbReference type="NCBIfam" id="TIGR00665">
    <property type="entry name" value="DnaB"/>
    <property type="match status" value="1"/>
</dbReference>
<dbReference type="InterPro" id="IPR027417">
    <property type="entry name" value="P-loop_NTPase"/>
</dbReference>
<dbReference type="PANTHER" id="PTHR30153">
    <property type="entry name" value="REPLICATIVE DNA HELICASE DNAB"/>
    <property type="match status" value="1"/>
</dbReference>
<dbReference type="GO" id="GO:0003677">
    <property type="term" value="F:DNA binding"/>
    <property type="evidence" value="ECO:0007669"/>
    <property type="project" value="UniProtKB-UniRule"/>
</dbReference>
<dbReference type="GO" id="GO:0005829">
    <property type="term" value="C:cytosol"/>
    <property type="evidence" value="ECO:0007669"/>
    <property type="project" value="TreeGrafter"/>
</dbReference>
<dbReference type="GO" id="GO:0016887">
    <property type="term" value="F:ATP hydrolysis activity"/>
    <property type="evidence" value="ECO:0007669"/>
    <property type="project" value="RHEA"/>
</dbReference>
<comment type="similarity">
    <text evidence="1 12">Belongs to the helicase family. DnaB subfamily.</text>
</comment>
<dbReference type="GO" id="GO:0005524">
    <property type="term" value="F:ATP binding"/>
    <property type="evidence" value="ECO:0007669"/>
    <property type="project" value="UniProtKB-UniRule"/>
</dbReference>
<dbReference type="AlphaFoldDB" id="A0A1G2MQB2"/>
<evidence type="ECO:0000259" key="13">
    <source>
        <dbReference type="PROSITE" id="PS51199"/>
    </source>
</evidence>
<dbReference type="GO" id="GO:1990077">
    <property type="term" value="C:primosome complex"/>
    <property type="evidence" value="ECO:0007669"/>
    <property type="project" value="UniProtKB-UniRule"/>
</dbReference>
<keyword evidence="2 12" id="KW-0639">Primosome</keyword>
<dbReference type="GO" id="GO:0006269">
    <property type="term" value="P:DNA replication, synthesis of primer"/>
    <property type="evidence" value="ECO:0007669"/>
    <property type="project" value="UniProtKB-UniRule"/>
</dbReference>
<evidence type="ECO:0000256" key="7">
    <source>
        <dbReference type="ARBA" id="ARBA00022840"/>
    </source>
</evidence>
<dbReference type="Pfam" id="PF03796">
    <property type="entry name" value="DnaB_C"/>
    <property type="match status" value="1"/>
</dbReference>
<sequence>MPDNLKKGMRVPPQNMDAEKAFLGSIMLRPEALHEMFDLVSPSSFYSEKNNRIYAVMLELFGKSQPIDLLSLSSRLREKNMQEQVGGMSYLTELVNSVPSAANLRHYGEIIQKKHLMRELIHASEHIAGLGYSEEEDVEELLDRAEKRIFEVTHFSRTKSYIELKDALGEAWERLDMLHKSKNELRGIPTGFRELDNLLAGFQKSDLVILAARPSMGKTSLALDIARQTAINHGTPVCIFSLEMSSQQLVDRMLAAQAQVSAWHLRTGRLSSDSDFDKIRDSLDKLSAAPIYIDDQAGNNILKMRSVARRLKSEKGLGLVVVDYLQLMVPTGARASDSLVQQVTEISRSLKHMARELDVPVLALSQLNRAVEQRGGKPRLSDLRDSGSIEQDADVVMFIHREDKYKEDSARPNIAEILVEKHRNGPVGKVELYFDDKKATFVSLEKSDFGDFAPPQNNDSGAF</sequence>
<feature type="domain" description="SF4 helicase" evidence="13">
    <location>
        <begin position="181"/>
        <end position="448"/>
    </location>
</feature>
<dbReference type="SMART" id="SM00382">
    <property type="entry name" value="AAA"/>
    <property type="match status" value="1"/>
</dbReference>
<keyword evidence="9" id="KW-0413">Isomerase</keyword>
<dbReference type="FunFam" id="3.40.50.300:FF:000351">
    <property type="entry name" value="Replicative DNA helicase"/>
    <property type="match status" value="1"/>
</dbReference>
<dbReference type="PROSITE" id="PS51199">
    <property type="entry name" value="SF4_HELICASE"/>
    <property type="match status" value="1"/>
</dbReference>
<proteinExistence type="inferred from homology"/>
<evidence type="ECO:0000256" key="3">
    <source>
        <dbReference type="ARBA" id="ARBA00022705"/>
    </source>
</evidence>
<evidence type="ECO:0000256" key="5">
    <source>
        <dbReference type="ARBA" id="ARBA00022801"/>
    </source>
</evidence>
<comment type="catalytic activity">
    <reaction evidence="10 12">
        <text>ATP + H2O = ADP + phosphate + H(+)</text>
        <dbReference type="Rhea" id="RHEA:13065"/>
        <dbReference type="ChEBI" id="CHEBI:15377"/>
        <dbReference type="ChEBI" id="CHEBI:15378"/>
        <dbReference type="ChEBI" id="CHEBI:30616"/>
        <dbReference type="ChEBI" id="CHEBI:43474"/>
        <dbReference type="ChEBI" id="CHEBI:456216"/>
        <dbReference type="EC" id="5.6.2.3"/>
    </reaction>
</comment>
<gene>
    <name evidence="14" type="ORF">A3D56_02955</name>
</gene>
<keyword evidence="5 12" id="KW-0378">Hydrolase</keyword>
<reference evidence="14 15" key="1">
    <citation type="journal article" date="2016" name="Nat. Commun.">
        <title>Thousands of microbial genomes shed light on interconnected biogeochemical processes in an aquifer system.</title>
        <authorList>
            <person name="Anantharaman K."/>
            <person name="Brown C.T."/>
            <person name="Hug L.A."/>
            <person name="Sharon I."/>
            <person name="Castelle C.J."/>
            <person name="Probst A.J."/>
            <person name="Thomas B.C."/>
            <person name="Singh A."/>
            <person name="Wilkins M.J."/>
            <person name="Karaoz U."/>
            <person name="Brodie E.L."/>
            <person name="Williams K.H."/>
            <person name="Hubbard S.S."/>
            <person name="Banfield J.F."/>
        </authorList>
    </citation>
    <scope>NUCLEOTIDE SEQUENCE [LARGE SCALE GENOMIC DNA]</scope>
</reference>
<evidence type="ECO:0000256" key="2">
    <source>
        <dbReference type="ARBA" id="ARBA00022515"/>
    </source>
</evidence>
<dbReference type="GO" id="GO:0043139">
    <property type="term" value="F:5'-3' DNA helicase activity"/>
    <property type="evidence" value="ECO:0007669"/>
    <property type="project" value="UniProtKB-EC"/>
</dbReference>
<keyword evidence="7 12" id="KW-0067">ATP-binding</keyword>
<organism evidence="14 15">
    <name type="scientific">Candidatus Taylorbacteria bacterium RIFCSPHIGHO2_02_FULL_45_35</name>
    <dbReference type="NCBI Taxonomy" id="1802311"/>
    <lineage>
        <taxon>Bacteria</taxon>
        <taxon>Candidatus Tayloriibacteriota</taxon>
    </lineage>
</organism>
<evidence type="ECO:0000256" key="12">
    <source>
        <dbReference type="RuleBase" id="RU362085"/>
    </source>
</evidence>
<dbReference type="InterPro" id="IPR016136">
    <property type="entry name" value="DNA_helicase_N/primase_C"/>
</dbReference>
<dbReference type="InterPro" id="IPR007692">
    <property type="entry name" value="DNA_helicase_DnaB"/>
</dbReference>
<dbReference type="Pfam" id="PF00772">
    <property type="entry name" value="DnaB"/>
    <property type="match status" value="1"/>
</dbReference>
<dbReference type="NCBIfam" id="NF004384">
    <property type="entry name" value="PRK05748.1"/>
    <property type="match status" value="1"/>
</dbReference>
<keyword evidence="3 12" id="KW-0235">DNA replication</keyword>
<keyword evidence="8 12" id="KW-0238">DNA-binding</keyword>
<evidence type="ECO:0000256" key="11">
    <source>
        <dbReference type="NCBIfam" id="TIGR00665"/>
    </source>
</evidence>
<evidence type="ECO:0000256" key="1">
    <source>
        <dbReference type="ARBA" id="ARBA00008428"/>
    </source>
</evidence>
<dbReference type="SUPFAM" id="SSF48024">
    <property type="entry name" value="N-terminal domain of DnaB helicase"/>
    <property type="match status" value="1"/>
</dbReference>
<evidence type="ECO:0000256" key="6">
    <source>
        <dbReference type="ARBA" id="ARBA00022806"/>
    </source>
</evidence>
<dbReference type="InterPro" id="IPR036185">
    <property type="entry name" value="DNA_heli_DnaB-like_N_sf"/>
</dbReference>
<dbReference type="InterPro" id="IPR007693">
    <property type="entry name" value="DNA_helicase_DnaB-like_N"/>
</dbReference>